<dbReference type="Proteomes" id="UP000636110">
    <property type="component" value="Unassembled WGS sequence"/>
</dbReference>
<dbReference type="EMBL" id="WNXC01000005">
    <property type="protein sequence ID" value="MBB2150091.1"/>
    <property type="molecule type" value="Genomic_DNA"/>
</dbReference>
<keyword evidence="4 8" id="KW-0812">Transmembrane</keyword>
<accession>A0ABR6EYQ4</accession>
<evidence type="ECO:0000256" key="4">
    <source>
        <dbReference type="ARBA" id="ARBA00022692"/>
    </source>
</evidence>
<evidence type="ECO:0000313" key="12">
    <source>
        <dbReference type="EMBL" id="MBB2150091.1"/>
    </source>
</evidence>
<evidence type="ECO:0000256" key="8">
    <source>
        <dbReference type="PROSITE-ProRule" id="PRU01360"/>
    </source>
</evidence>
<dbReference type="InterPro" id="IPR036942">
    <property type="entry name" value="Beta-barrel_TonB_sf"/>
</dbReference>
<keyword evidence="3 8" id="KW-1134">Transmembrane beta strand</keyword>
<dbReference type="Gene3D" id="2.40.170.20">
    <property type="entry name" value="TonB-dependent receptor, beta-barrel domain"/>
    <property type="match status" value="1"/>
</dbReference>
<keyword evidence="5 9" id="KW-0798">TonB box</keyword>
<evidence type="ECO:0000256" key="1">
    <source>
        <dbReference type="ARBA" id="ARBA00004571"/>
    </source>
</evidence>
<keyword evidence="6 8" id="KW-0472">Membrane</keyword>
<dbReference type="InterPro" id="IPR037066">
    <property type="entry name" value="Plug_dom_sf"/>
</dbReference>
<evidence type="ECO:0000256" key="7">
    <source>
        <dbReference type="ARBA" id="ARBA00023237"/>
    </source>
</evidence>
<evidence type="ECO:0000256" key="2">
    <source>
        <dbReference type="ARBA" id="ARBA00022448"/>
    </source>
</evidence>
<feature type="domain" description="TonB-dependent receptor-like beta-barrel" evidence="10">
    <location>
        <begin position="390"/>
        <end position="775"/>
    </location>
</feature>
<organism evidence="12 13">
    <name type="scientific">Pedobacter gandavensis</name>
    <dbReference type="NCBI Taxonomy" id="2679963"/>
    <lineage>
        <taxon>Bacteria</taxon>
        <taxon>Pseudomonadati</taxon>
        <taxon>Bacteroidota</taxon>
        <taxon>Sphingobacteriia</taxon>
        <taxon>Sphingobacteriales</taxon>
        <taxon>Sphingobacteriaceae</taxon>
        <taxon>Pedobacter</taxon>
    </lineage>
</organism>
<dbReference type="Pfam" id="PF00593">
    <property type="entry name" value="TonB_dep_Rec_b-barrel"/>
    <property type="match status" value="1"/>
</dbReference>
<dbReference type="Pfam" id="PF13715">
    <property type="entry name" value="CarbopepD_reg_2"/>
    <property type="match status" value="1"/>
</dbReference>
<evidence type="ECO:0000259" key="10">
    <source>
        <dbReference type="Pfam" id="PF00593"/>
    </source>
</evidence>
<dbReference type="Gene3D" id="2.170.130.10">
    <property type="entry name" value="TonB-dependent receptor, plug domain"/>
    <property type="match status" value="1"/>
</dbReference>
<dbReference type="Pfam" id="PF07715">
    <property type="entry name" value="Plug"/>
    <property type="match status" value="1"/>
</dbReference>
<evidence type="ECO:0000256" key="9">
    <source>
        <dbReference type="RuleBase" id="RU003357"/>
    </source>
</evidence>
<evidence type="ECO:0000256" key="3">
    <source>
        <dbReference type="ARBA" id="ARBA00022452"/>
    </source>
</evidence>
<reference evidence="12 13" key="1">
    <citation type="submission" date="2019-11" db="EMBL/GenBank/DDBJ databases">
        <title>Description of Pedobacter sp. LMG 31462T.</title>
        <authorList>
            <person name="Carlier A."/>
            <person name="Qi S."/>
            <person name="Vandamme P."/>
        </authorList>
    </citation>
    <scope>NUCLEOTIDE SEQUENCE [LARGE SCALE GENOMIC DNA]</scope>
    <source>
        <strain evidence="12 13">LMG 31462</strain>
    </source>
</reference>
<dbReference type="InterPro" id="IPR039426">
    <property type="entry name" value="TonB-dep_rcpt-like"/>
</dbReference>
<evidence type="ECO:0000256" key="6">
    <source>
        <dbReference type="ARBA" id="ARBA00023136"/>
    </source>
</evidence>
<name>A0ABR6EYQ4_9SPHI</name>
<keyword evidence="13" id="KW-1185">Reference proteome</keyword>
<dbReference type="PROSITE" id="PS52016">
    <property type="entry name" value="TONB_DEPENDENT_REC_3"/>
    <property type="match status" value="1"/>
</dbReference>
<dbReference type="InterPro" id="IPR012910">
    <property type="entry name" value="Plug_dom"/>
</dbReference>
<dbReference type="NCBIfam" id="TIGR04056">
    <property type="entry name" value="OMP_RagA_SusC"/>
    <property type="match status" value="1"/>
</dbReference>
<proteinExistence type="inferred from homology"/>
<dbReference type="InterPro" id="IPR008969">
    <property type="entry name" value="CarboxyPept-like_regulatory"/>
</dbReference>
<evidence type="ECO:0000256" key="5">
    <source>
        <dbReference type="ARBA" id="ARBA00023077"/>
    </source>
</evidence>
<comment type="subcellular location">
    <subcellularLocation>
        <location evidence="1 8">Cell outer membrane</location>
        <topology evidence="1 8">Multi-pass membrane protein</topology>
    </subcellularLocation>
</comment>
<sequence length="1029" mass="111129">MFIAGSVMAQERTITGTVTDQEDSKPLPGVTVRIKGTKIGTQTSADGKYSIKLPSASSEIEFNYLGYTGFSRRPGTTNVLNVQMGADSKSLNEVVVSGAGLKSRKKELGAAQTTISNQALTAAKPTNVAAGLTGKVAGLNIQSVGSGVNPNYRVILRGMRSLTGNNEALIVVDNVIVPNNILSNLNPDDIENVEILNGSSSAALYGSAASNGAMIITTKRGKGGNALDIKVSNTTTAEQVAFYPKLQNDFGSGSDNDVQIYTPYENQQYGPRFDGIVRPIGRPLQDGSIQMVPYSNTSGKRDFWNTGVTNVTDFSVSSSQEKSSIYASGQYLTATGTTPGDKYNRATARVGGTRKVSDQIDFNYSTYYTQNRYDQTTQTGTIYNYLLNAPSQANLTDYKDWRNNPYANPNGYFNAYYNNPYFMADNYRSKVRNDYFIGNAEIKYKPLEWLDFTGRVGITTQNASNKGRSDVFIFSDYTKSISGSSEYKRQDILGGVSDGSSYNTTLISDFIAHAKKDFGDFKVNLTALFQSRQDQSKNLAAAVNGLVVPGTFNLSNSTNPPSASESNFLTRTYGLTGKLDIGYKDYLFLTATGRNDWVSILAPKNRSFFYPSVSLSFVATDAIEGLKAIEQIDFIKLRGSWSKVGNVNIGPYALVPTFGQGSGYPYNSKGGLTVSNTLISPNLQPEFTAGWEAGVDFSFLKSRITGGFTYYDSKTDNQTIPTGVSNASGYSSFLLNTGKTKSSGIESTLALIPLQTKDWEVTVGGVFTYYDNIVKEIGSGLDQLTLGAYGGAVGSYAVAGQPFPVLKGTTHVRDDQGRIIVDPITGYPSATSNLSILGQGQQKYSLGVNFTVKYKSLSLYASGEYRTGNVIYNAGGGTFDFSGAGINTVAYNRDRFVIPNSSYKDANGNYVANTNITIRDGGPGYWTIAGPRTGIDENYITSAAFWKLREVSLAYDLPKSLLGHSKVFKAARISVQGRNLLIFLPKSNVYTDPEYSDGNGSSNGNAIGLTNLNQTPPSRFYGATLSLTL</sequence>
<keyword evidence="2 8" id="KW-0813">Transport</keyword>
<feature type="domain" description="TonB-dependent receptor plug" evidence="11">
    <location>
        <begin position="105"/>
        <end position="213"/>
    </location>
</feature>
<dbReference type="SUPFAM" id="SSF49464">
    <property type="entry name" value="Carboxypeptidase regulatory domain-like"/>
    <property type="match status" value="1"/>
</dbReference>
<evidence type="ECO:0000313" key="13">
    <source>
        <dbReference type="Proteomes" id="UP000636110"/>
    </source>
</evidence>
<keyword evidence="7 8" id="KW-0998">Cell outer membrane</keyword>
<dbReference type="Gene3D" id="2.60.40.1120">
    <property type="entry name" value="Carboxypeptidase-like, regulatory domain"/>
    <property type="match status" value="1"/>
</dbReference>
<dbReference type="InterPro" id="IPR000531">
    <property type="entry name" value="Beta-barrel_TonB"/>
</dbReference>
<dbReference type="SUPFAM" id="SSF56935">
    <property type="entry name" value="Porins"/>
    <property type="match status" value="1"/>
</dbReference>
<comment type="similarity">
    <text evidence="8 9">Belongs to the TonB-dependent receptor family.</text>
</comment>
<gene>
    <name evidence="12" type="ORF">GM920_14410</name>
</gene>
<dbReference type="InterPro" id="IPR023996">
    <property type="entry name" value="TonB-dep_OMP_SusC/RagA"/>
</dbReference>
<protein>
    <submittedName>
        <fullName evidence="12">SusC/RagA family TonB-linked outer membrane protein</fullName>
    </submittedName>
</protein>
<evidence type="ECO:0000259" key="11">
    <source>
        <dbReference type="Pfam" id="PF07715"/>
    </source>
</evidence>
<comment type="caution">
    <text evidence="12">The sequence shown here is derived from an EMBL/GenBank/DDBJ whole genome shotgun (WGS) entry which is preliminary data.</text>
</comment>